<protein>
    <submittedName>
        <fullName evidence="5">Winged helix-turn-helix transcriptional regulator</fullName>
    </submittedName>
</protein>
<dbReference type="PROSITE" id="PS51755">
    <property type="entry name" value="OMPR_PHOB"/>
    <property type="match status" value="1"/>
</dbReference>
<evidence type="ECO:0000256" key="3">
    <source>
        <dbReference type="SAM" id="Phobius"/>
    </source>
</evidence>
<keyword evidence="3" id="KW-0812">Transmembrane</keyword>
<keyword evidence="6" id="KW-1185">Reference proteome</keyword>
<accession>A0A923PI52</accession>
<dbReference type="InterPro" id="IPR001867">
    <property type="entry name" value="OmpR/PhoB-type_DNA-bd"/>
</dbReference>
<dbReference type="GO" id="GO:0003677">
    <property type="term" value="F:DNA binding"/>
    <property type="evidence" value="ECO:0007669"/>
    <property type="project" value="UniProtKB-UniRule"/>
</dbReference>
<dbReference type="EMBL" id="JACSIT010000075">
    <property type="protein sequence ID" value="MBC6993719.1"/>
    <property type="molecule type" value="Genomic_DNA"/>
</dbReference>
<dbReference type="Proteomes" id="UP000650081">
    <property type="component" value="Unassembled WGS sequence"/>
</dbReference>
<evidence type="ECO:0000256" key="2">
    <source>
        <dbReference type="PROSITE-ProRule" id="PRU01091"/>
    </source>
</evidence>
<reference evidence="5" key="1">
    <citation type="submission" date="2020-08" db="EMBL/GenBank/DDBJ databases">
        <title>Lewinella bacteria from marine environments.</title>
        <authorList>
            <person name="Zhong Y."/>
        </authorList>
    </citation>
    <scope>NUCLEOTIDE SEQUENCE</scope>
    <source>
        <strain evidence="5">KCTC 42187</strain>
    </source>
</reference>
<evidence type="ECO:0000256" key="1">
    <source>
        <dbReference type="ARBA" id="ARBA00023125"/>
    </source>
</evidence>
<dbReference type="InterPro" id="IPR016032">
    <property type="entry name" value="Sig_transdc_resp-reg_C-effctor"/>
</dbReference>
<dbReference type="CDD" id="cd00383">
    <property type="entry name" value="trans_reg_C"/>
    <property type="match status" value="1"/>
</dbReference>
<evidence type="ECO:0000313" key="5">
    <source>
        <dbReference type="EMBL" id="MBC6993719.1"/>
    </source>
</evidence>
<gene>
    <name evidence="5" type="ORF">H9S92_06080</name>
</gene>
<evidence type="ECO:0000259" key="4">
    <source>
        <dbReference type="PROSITE" id="PS51755"/>
    </source>
</evidence>
<dbReference type="Gene3D" id="1.10.10.10">
    <property type="entry name" value="Winged helix-like DNA-binding domain superfamily/Winged helix DNA-binding domain"/>
    <property type="match status" value="1"/>
</dbReference>
<feature type="DNA-binding region" description="OmpR/PhoB-type" evidence="2">
    <location>
        <begin position="206"/>
        <end position="304"/>
    </location>
</feature>
<proteinExistence type="predicted"/>
<feature type="domain" description="OmpR/PhoB-type" evidence="4">
    <location>
        <begin position="206"/>
        <end position="304"/>
    </location>
</feature>
<sequence>MNQWIYRTLWAIGLLLIGLGTSSVLRPDSATEDPRYALALRQIAHDYLTANGDCDSVIPPVEKMADGRYLLPFGQELDYTQLLDLAPQSMRYYNIQQPYSLTLEDCNTGEVFLGSLLPSVFLTEPVPILPLDGVACYGREQDERCAHLAIAYHRTAALGQNNGNLLLLLGGGWVLLLLGGTLVARWKKTDGPQLAPAETETDAAPGTQRTLAPDLIYDPLAQTLHCATEQHALTYRENKLFAYLAERPNEVLPRTDIQEAVWGTEGILVGRSLDVFISRLRKKLAGVPGVEIQTVHGVGYRWWVG</sequence>
<feature type="transmembrane region" description="Helical" evidence="3">
    <location>
        <begin position="165"/>
        <end position="184"/>
    </location>
</feature>
<evidence type="ECO:0000313" key="6">
    <source>
        <dbReference type="Proteomes" id="UP000650081"/>
    </source>
</evidence>
<keyword evidence="3" id="KW-1133">Transmembrane helix</keyword>
<dbReference type="RefSeq" id="WP_187465822.1">
    <property type="nucleotide sequence ID" value="NZ_JACSIT010000075.1"/>
</dbReference>
<dbReference type="Pfam" id="PF00486">
    <property type="entry name" value="Trans_reg_C"/>
    <property type="match status" value="1"/>
</dbReference>
<keyword evidence="1 2" id="KW-0238">DNA-binding</keyword>
<dbReference type="SUPFAM" id="SSF46894">
    <property type="entry name" value="C-terminal effector domain of the bipartite response regulators"/>
    <property type="match status" value="1"/>
</dbReference>
<keyword evidence="3" id="KW-0472">Membrane</keyword>
<dbReference type="SMART" id="SM00862">
    <property type="entry name" value="Trans_reg_C"/>
    <property type="match status" value="1"/>
</dbReference>
<dbReference type="GO" id="GO:0000160">
    <property type="term" value="P:phosphorelay signal transduction system"/>
    <property type="evidence" value="ECO:0007669"/>
    <property type="project" value="InterPro"/>
</dbReference>
<comment type="caution">
    <text evidence="5">The sequence shown here is derived from an EMBL/GenBank/DDBJ whole genome shotgun (WGS) entry which is preliminary data.</text>
</comment>
<dbReference type="GO" id="GO:0006355">
    <property type="term" value="P:regulation of DNA-templated transcription"/>
    <property type="evidence" value="ECO:0007669"/>
    <property type="project" value="InterPro"/>
</dbReference>
<dbReference type="InterPro" id="IPR036388">
    <property type="entry name" value="WH-like_DNA-bd_sf"/>
</dbReference>
<dbReference type="AlphaFoldDB" id="A0A923PI52"/>
<organism evidence="5 6">
    <name type="scientific">Neolewinella lacunae</name>
    <dbReference type="NCBI Taxonomy" id="1517758"/>
    <lineage>
        <taxon>Bacteria</taxon>
        <taxon>Pseudomonadati</taxon>
        <taxon>Bacteroidota</taxon>
        <taxon>Saprospiria</taxon>
        <taxon>Saprospirales</taxon>
        <taxon>Lewinellaceae</taxon>
        <taxon>Neolewinella</taxon>
    </lineage>
</organism>
<name>A0A923PI52_9BACT</name>